<dbReference type="GO" id="GO:0043529">
    <property type="term" value="C:GET complex"/>
    <property type="evidence" value="ECO:0007669"/>
    <property type="project" value="TreeGrafter"/>
</dbReference>
<evidence type="ECO:0000256" key="4">
    <source>
        <dbReference type="ARBA" id="ARBA00022824"/>
    </source>
</evidence>
<dbReference type="OrthoDB" id="69461at2759"/>
<evidence type="ECO:0000256" key="3">
    <source>
        <dbReference type="ARBA" id="ARBA00022692"/>
    </source>
</evidence>
<sequence length="177" mass="19792">MELFIIILLLCLLTTLLPDFLRNYLKLSRFLVRGTGATEASFDLELNAAREEVENVRNAQHSGEYARTIKIMRAEQKVKDVEEKIKVARTMASIKQSGIDTIAYYASKVIMTIVLIIVSISNRGTPVMVFSETINLQPLGGLLSFPTGISNAVSVPVWSFSCNFTFRLLYGLIKNRA</sequence>
<proteinExistence type="inferred from homology"/>
<dbReference type="Proteomes" id="UP000504634">
    <property type="component" value="Unplaced"/>
</dbReference>
<dbReference type="PANTHER" id="PTHR42650:SF1">
    <property type="entry name" value="GUIDED ENTRY OF TAIL-ANCHORED PROTEINS FACTOR 1"/>
    <property type="match status" value="1"/>
</dbReference>
<dbReference type="InterPro" id="IPR028945">
    <property type="entry name" value="Get1"/>
</dbReference>
<dbReference type="GO" id="GO:0043495">
    <property type="term" value="F:protein-membrane adaptor activity"/>
    <property type="evidence" value="ECO:0007669"/>
    <property type="project" value="TreeGrafter"/>
</dbReference>
<evidence type="ECO:0000256" key="6">
    <source>
        <dbReference type="ARBA" id="ARBA00023136"/>
    </source>
</evidence>
<keyword evidence="3 7" id="KW-0812">Transmembrane</keyword>
<feature type="chain" id="PRO_5027068786" evidence="8">
    <location>
        <begin position="19"/>
        <end position="177"/>
    </location>
</feature>
<keyword evidence="9" id="KW-1185">Reference proteome</keyword>
<dbReference type="GeneID" id="115622618"/>
<evidence type="ECO:0000256" key="7">
    <source>
        <dbReference type="SAM" id="Phobius"/>
    </source>
</evidence>
<evidence type="ECO:0000256" key="8">
    <source>
        <dbReference type="SAM" id="SignalP"/>
    </source>
</evidence>
<dbReference type="GO" id="GO:0071816">
    <property type="term" value="P:tail-anchored membrane protein insertion into ER membrane"/>
    <property type="evidence" value="ECO:0007669"/>
    <property type="project" value="InterPro"/>
</dbReference>
<keyword evidence="10" id="KW-0675">Receptor</keyword>
<organism evidence="9 10">
    <name type="scientific">Drosophila lebanonensis</name>
    <name type="common">Fruit fly</name>
    <name type="synonym">Scaptodrosophila lebanonensis</name>
    <dbReference type="NCBI Taxonomy" id="7225"/>
    <lineage>
        <taxon>Eukaryota</taxon>
        <taxon>Metazoa</taxon>
        <taxon>Ecdysozoa</taxon>
        <taxon>Arthropoda</taxon>
        <taxon>Hexapoda</taxon>
        <taxon>Insecta</taxon>
        <taxon>Pterygota</taxon>
        <taxon>Neoptera</taxon>
        <taxon>Endopterygota</taxon>
        <taxon>Diptera</taxon>
        <taxon>Brachycera</taxon>
        <taxon>Muscomorpha</taxon>
        <taxon>Ephydroidea</taxon>
        <taxon>Drosophilidae</taxon>
        <taxon>Scaptodrosophila</taxon>
    </lineage>
</organism>
<evidence type="ECO:0000313" key="9">
    <source>
        <dbReference type="Proteomes" id="UP000504634"/>
    </source>
</evidence>
<dbReference type="GO" id="GO:0005789">
    <property type="term" value="C:endoplasmic reticulum membrane"/>
    <property type="evidence" value="ECO:0007669"/>
    <property type="project" value="UniProtKB-SubCell"/>
</dbReference>
<gene>
    <name evidence="10" type="primary">LOC115622618</name>
</gene>
<feature type="transmembrane region" description="Helical" evidence="7">
    <location>
        <begin position="102"/>
        <end position="120"/>
    </location>
</feature>
<evidence type="ECO:0000256" key="1">
    <source>
        <dbReference type="ARBA" id="ARBA00004586"/>
    </source>
</evidence>
<keyword evidence="4" id="KW-0256">Endoplasmic reticulum</keyword>
<dbReference type="RefSeq" id="XP_030372479.1">
    <property type="nucleotide sequence ID" value="XM_030516619.1"/>
</dbReference>
<protein>
    <submittedName>
        <fullName evidence="10">Tail-anchored protein insertion receptor WRB</fullName>
    </submittedName>
</protein>
<comment type="similarity">
    <text evidence="2">Belongs to the WRB/GET1 family.</text>
</comment>
<reference evidence="10" key="1">
    <citation type="submission" date="2025-08" db="UniProtKB">
        <authorList>
            <consortium name="RefSeq"/>
        </authorList>
    </citation>
    <scope>IDENTIFICATION</scope>
    <source>
        <strain evidence="10">11010-0011.00</strain>
        <tissue evidence="10">Whole body</tissue>
    </source>
</reference>
<feature type="signal peptide" evidence="8">
    <location>
        <begin position="1"/>
        <end position="18"/>
    </location>
</feature>
<evidence type="ECO:0000256" key="5">
    <source>
        <dbReference type="ARBA" id="ARBA00022989"/>
    </source>
</evidence>
<accession>A0A6J2T8Z5</accession>
<dbReference type="PANTHER" id="PTHR42650">
    <property type="entry name" value="TAIL-ANCHORED PROTEIN INSERTION RECEPTOR WRB"/>
    <property type="match status" value="1"/>
</dbReference>
<dbReference type="Pfam" id="PF04420">
    <property type="entry name" value="CHD5"/>
    <property type="match status" value="1"/>
</dbReference>
<name>A0A6J2T8Z5_DROLE</name>
<dbReference type="AlphaFoldDB" id="A0A6J2T8Z5"/>
<keyword evidence="5 7" id="KW-1133">Transmembrane helix</keyword>
<evidence type="ECO:0000256" key="2">
    <source>
        <dbReference type="ARBA" id="ARBA00010799"/>
    </source>
</evidence>
<keyword evidence="6 7" id="KW-0472">Membrane</keyword>
<comment type="subcellular location">
    <subcellularLocation>
        <location evidence="1">Endoplasmic reticulum membrane</location>
    </subcellularLocation>
</comment>
<evidence type="ECO:0000313" key="10">
    <source>
        <dbReference type="RefSeq" id="XP_030372479.1"/>
    </source>
</evidence>
<keyword evidence="8" id="KW-0732">Signal</keyword>